<reference evidence="1" key="1">
    <citation type="submission" date="2015-07" db="EMBL/GenBank/DDBJ databases">
        <title>Transcriptome Assembly of Anthurium amnicola.</title>
        <authorList>
            <person name="Suzuki J."/>
        </authorList>
    </citation>
    <scope>NUCLEOTIDE SEQUENCE</scope>
</reference>
<dbReference type="InterPro" id="IPR036890">
    <property type="entry name" value="HATPase_C_sf"/>
</dbReference>
<evidence type="ECO:0000313" key="1">
    <source>
        <dbReference type="EMBL" id="JAT59211.1"/>
    </source>
</evidence>
<organism evidence="1">
    <name type="scientific">Anthurium amnicola</name>
    <dbReference type="NCBI Taxonomy" id="1678845"/>
    <lineage>
        <taxon>Eukaryota</taxon>
        <taxon>Viridiplantae</taxon>
        <taxon>Streptophyta</taxon>
        <taxon>Embryophyta</taxon>
        <taxon>Tracheophyta</taxon>
        <taxon>Spermatophyta</taxon>
        <taxon>Magnoliopsida</taxon>
        <taxon>Liliopsida</taxon>
        <taxon>Araceae</taxon>
        <taxon>Pothoideae</taxon>
        <taxon>Potheae</taxon>
        <taxon>Anthurium</taxon>
    </lineage>
</organism>
<dbReference type="EMBL" id="GDJX01008725">
    <property type="protein sequence ID" value="JAT59211.1"/>
    <property type="molecule type" value="Transcribed_RNA"/>
</dbReference>
<sequence length="408" mass="46401">MAPAPATKNIPIVLETVNQVTNCVSQLPYNEGFDERDVVEISVTTVPKARIEIATVSAIIQFSCNLVLSKAVYDVRIEFPRMKLPFAWTNRSIRDVLYAPNDNPIALEVVSDDCRLTVFKNNDDARRDEWYDAIKHWHTNLPSRFHLMLNELVENVSAHAQLPEDRFCFTVGLHFYKKKLCYCVADCGVGLHGSLQQGIVEDAKAAARRACALYLTRPQVTSKGIERGHQGVGLFITSELSQMNKGYVQILSGLQEYEQRDTTVVRVRGIAEWKGTMVHGAINLDQEFNYRRAMKLFSNPDDLSNDRFLVASVHLNVYGQKNLRTRELCEEIIRDLEAAVERSTKIILDFTDIEEISQAFSGFLRRFVTKHSNVRMMIMIPPNANEDLREDLQDLSDLAAQNKSDDEE</sequence>
<name>A0A1D1YX48_9ARAE</name>
<dbReference type="AlphaFoldDB" id="A0A1D1YX48"/>
<accession>A0A1D1YX48</accession>
<gene>
    <name evidence="1" type="primary">SST2</name>
    <name evidence="1" type="ORF">g.39295</name>
</gene>
<dbReference type="Gene3D" id="3.30.565.10">
    <property type="entry name" value="Histidine kinase-like ATPase, C-terminal domain"/>
    <property type="match status" value="1"/>
</dbReference>
<protein>
    <submittedName>
        <fullName evidence="1">Protein SST2</fullName>
    </submittedName>
</protein>
<proteinExistence type="predicted"/>
<dbReference type="SUPFAM" id="SSF55874">
    <property type="entry name" value="ATPase domain of HSP90 chaperone/DNA topoisomerase II/histidine kinase"/>
    <property type="match status" value="1"/>
</dbReference>